<comment type="caution">
    <text evidence="3">The sequence shown here is derived from an EMBL/GenBank/DDBJ whole genome shotgun (WGS) entry which is preliminary data.</text>
</comment>
<sequence length="276" mass="31288">MIHYRRIILIVAASFILVCNSTLPLKAEVNWTTVAKGLSLAEIPVETNGLTSATITALRISPDDYEFILLMRSREGDAFTPEQWAAHYNLTALINASMYLPDNSKSTGYMRDKEHINNGFIHNSFGSFFVANPKKPGLPAVDIIDRHQQQDRKLLSSYSTVIQNYRLFSASLTPLWPEKARETSIAAVAKDIFGNIVFIHCRTPMTVRKFTKRLLESQLQLVSAMYVEGGPEASMFLNTPELSRTWAGRYIGDFWNTENKQWSLPNVLGIRSRKKR</sequence>
<proteinExistence type="predicted"/>
<dbReference type="AlphaFoldDB" id="A0A8G2C6H6"/>
<keyword evidence="2" id="KW-0378">Hydrolase</keyword>
<dbReference type="GO" id="GO:0016798">
    <property type="term" value="F:hydrolase activity, acting on glycosyl bonds"/>
    <property type="evidence" value="ECO:0007669"/>
    <property type="project" value="UniProtKB-KW"/>
</dbReference>
<evidence type="ECO:0000313" key="2">
    <source>
        <dbReference type="EMBL" id="MEZ6854878.1"/>
    </source>
</evidence>
<dbReference type="Pfam" id="PF09992">
    <property type="entry name" value="NAGPA"/>
    <property type="match status" value="1"/>
</dbReference>
<evidence type="ECO:0000313" key="5">
    <source>
        <dbReference type="Proteomes" id="UP001568358"/>
    </source>
</evidence>
<accession>A0A8G2C6H6</accession>
<dbReference type="Proteomes" id="UP001568358">
    <property type="component" value="Unassembled WGS sequence"/>
</dbReference>
<dbReference type="RefSeq" id="WP_020001147.1">
    <property type="nucleotide sequence ID" value="NZ_CP192217.1"/>
</dbReference>
<gene>
    <name evidence="2" type="ORF">AB2Z07_15340</name>
    <name evidence="3" type="ORF">SAMN05660830_00006</name>
</gene>
<organism evidence="3 4">
    <name type="scientific">Halodesulfovibrio aestuarii</name>
    <dbReference type="NCBI Taxonomy" id="126333"/>
    <lineage>
        <taxon>Bacteria</taxon>
        <taxon>Pseudomonadati</taxon>
        <taxon>Thermodesulfobacteriota</taxon>
        <taxon>Desulfovibrionia</taxon>
        <taxon>Desulfovibrionales</taxon>
        <taxon>Desulfovibrionaceae</taxon>
        <taxon>Halodesulfovibrio</taxon>
    </lineage>
</organism>
<reference evidence="2 5" key="2">
    <citation type="submission" date="2024-07" db="EMBL/GenBank/DDBJ databases">
        <title>Active virus-host system and metabolic interactions in a Lokiarchaeon culture.</title>
        <authorList>
            <person name="Ponce Toledo R.I."/>
            <person name="Rodrigues Oliveira T."/>
            <person name="Schleper C."/>
        </authorList>
    </citation>
    <scope>NUCLEOTIDE SEQUENCE [LARGE SCALE GENOMIC DNA]</scope>
    <source>
        <strain evidence="2 5">B35</strain>
    </source>
</reference>
<keyword evidence="5" id="KW-1185">Reference proteome</keyword>
<evidence type="ECO:0000313" key="3">
    <source>
        <dbReference type="EMBL" id="SHI45790.1"/>
    </source>
</evidence>
<dbReference type="EMBL" id="FQZR01000002">
    <property type="protein sequence ID" value="SHI45790.1"/>
    <property type="molecule type" value="Genomic_DNA"/>
</dbReference>
<dbReference type="InterPro" id="IPR018711">
    <property type="entry name" value="NAGPA"/>
</dbReference>
<reference evidence="3 4" key="1">
    <citation type="submission" date="2016-11" db="EMBL/GenBank/DDBJ databases">
        <authorList>
            <person name="Varghese N."/>
            <person name="Submissions S."/>
        </authorList>
    </citation>
    <scope>NUCLEOTIDE SEQUENCE [LARGE SCALE GENOMIC DNA]</scope>
    <source>
        <strain evidence="3 4">DSM 17919</strain>
    </source>
</reference>
<dbReference type="EMBL" id="JBFSOO010000016">
    <property type="protein sequence ID" value="MEZ6854878.1"/>
    <property type="molecule type" value="Genomic_DNA"/>
</dbReference>
<name>A0A8G2C6H6_9BACT</name>
<evidence type="ECO:0000259" key="1">
    <source>
        <dbReference type="Pfam" id="PF09992"/>
    </source>
</evidence>
<evidence type="ECO:0000313" key="4">
    <source>
        <dbReference type="Proteomes" id="UP000184001"/>
    </source>
</evidence>
<keyword evidence="2" id="KW-0326">Glycosidase</keyword>
<feature type="domain" description="Phosphodiester glycosidase" evidence="1">
    <location>
        <begin position="89"/>
        <end position="270"/>
    </location>
</feature>
<protein>
    <submittedName>
        <fullName evidence="2">Phosphodiester glycosidase family protein</fullName>
    </submittedName>
</protein>
<dbReference type="Proteomes" id="UP000184001">
    <property type="component" value="Unassembled WGS sequence"/>
</dbReference>